<protein>
    <recommendedName>
        <fullName evidence="7">Fe2OG dioxygenase domain-containing protein</fullName>
    </recommendedName>
</protein>
<dbReference type="GO" id="GO:0016787">
    <property type="term" value="F:hydrolase activity"/>
    <property type="evidence" value="ECO:0007669"/>
    <property type="project" value="UniProtKB-KW"/>
</dbReference>
<evidence type="ECO:0000256" key="2">
    <source>
        <dbReference type="SAM" id="MobiDB-lite"/>
    </source>
</evidence>
<dbReference type="Gene3D" id="2.60.120.330">
    <property type="entry name" value="B-lactam Antibiotic, Isopenicillin N Synthase, Chain"/>
    <property type="match status" value="1"/>
</dbReference>
<accession>A0ABD3PE20</accession>
<feature type="region of interest" description="Disordered" evidence="2">
    <location>
        <begin position="537"/>
        <end position="558"/>
    </location>
</feature>
<dbReference type="InterPro" id="IPR015797">
    <property type="entry name" value="NUDIX_hydrolase-like_dom_sf"/>
</dbReference>
<gene>
    <name evidence="5" type="ORF">ACHAWO_005827</name>
</gene>
<dbReference type="SUPFAM" id="SSF55811">
    <property type="entry name" value="Nudix"/>
    <property type="match status" value="1"/>
</dbReference>
<evidence type="ECO:0000259" key="3">
    <source>
        <dbReference type="PROSITE" id="PS51462"/>
    </source>
</evidence>
<feature type="domain" description="Fe2OG dioxygenase" evidence="4">
    <location>
        <begin position="398"/>
        <end position="507"/>
    </location>
</feature>
<dbReference type="Pfam" id="PF03171">
    <property type="entry name" value="2OG-FeII_Oxy"/>
    <property type="match status" value="1"/>
</dbReference>
<keyword evidence="1" id="KW-0378">Hydrolase</keyword>
<dbReference type="PROSITE" id="PS00893">
    <property type="entry name" value="NUDIX_BOX"/>
    <property type="match status" value="1"/>
</dbReference>
<dbReference type="EMBL" id="JALLPJ020000654">
    <property type="protein sequence ID" value="KAL3786335.1"/>
    <property type="molecule type" value="Genomic_DNA"/>
</dbReference>
<feature type="compositionally biased region" description="Basic and acidic residues" evidence="2">
    <location>
        <begin position="542"/>
        <end position="558"/>
    </location>
</feature>
<dbReference type="InterPro" id="IPR044861">
    <property type="entry name" value="IPNS-like_FE2OG_OXY"/>
</dbReference>
<evidence type="ECO:0000259" key="4">
    <source>
        <dbReference type="PROSITE" id="PS51471"/>
    </source>
</evidence>
<evidence type="ECO:0008006" key="7">
    <source>
        <dbReference type="Google" id="ProtNLM"/>
    </source>
</evidence>
<dbReference type="PANTHER" id="PTHR11839:SF22">
    <property type="entry name" value="NUDIX HYDROLASE 26, CHLOROPLASTIC"/>
    <property type="match status" value="1"/>
</dbReference>
<reference evidence="5 6" key="1">
    <citation type="submission" date="2024-10" db="EMBL/GenBank/DDBJ databases">
        <title>Updated reference genomes for cyclostephanoid diatoms.</title>
        <authorList>
            <person name="Roberts W.R."/>
            <person name="Alverson A.J."/>
        </authorList>
    </citation>
    <scope>NUCLEOTIDE SEQUENCE [LARGE SCALE GENOMIC DNA]</scope>
    <source>
        <strain evidence="5 6">AJA010-31</strain>
    </source>
</reference>
<feature type="domain" description="Nudix hydrolase" evidence="3">
    <location>
        <begin position="92"/>
        <end position="233"/>
    </location>
</feature>
<evidence type="ECO:0000256" key="1">
    <source>
        <dbReference type="ARBA" id="ARBA00022801"/>
    </source>
</evidence>
<dbReference type="PROSITE" id="PS51462">
    <property type="entry name" value="NUDIX"/>
    <property type="match status" value="1"/>
</dbReference>
<dbReference type="Proteomes" id="UP001530400">
    <property type="component" value="Unassembled WGS sequence"/>
</dbReference>
<dbReference type="PANTHER" id="PTHR11839">
    <property type="entry name" value="UDP/ADP-SUGAR PYROPHOSPHATASE"/>
    <property type="match status" value="1"/>
</dbReference>
<evidence type="ECO:0000313" key="6">
    <source>
        <dbReference type="Proteomes" id="UP001530400"/>
    </source>
</evidence>
<dbReference type="InterPro" id="IPR000086">
    <property type="entry name" value="NUDIX_hydrolase_dom"/>
</dbReference>
<proteinExistence type="predicted"/>
<dbReference type="InterPro" id="IPR027443">
    <property type="entry name" value="IPNS-like_sf"/>
</dbReference>
<dbReference type="CDD" id="cd18888">
    <property type="entry name" value="NUDIX_ADPRase_Nudt5"/>
    <property type="match status" value="1"/>
</dbReference>
<evidence type="ECO:0000313" key="5">
    <source>
        <dbReference type="EMBL" id="KAL3786335.1"/>
    </source>
</evidence>
<organism evidence="5 6">
    <name type="scientific">Cyclotella atomus</name>
    <dbReference type="NCBI Taxonomy" id="382360"/>
    <lineage>
        <taxon>Eukaryota</taxon>
        <taxon>Sar</taxon>
        <taxon>Stramenopiles</taxon>
        <taxon>Ochrophyta</taxon>
        <taxon>Bacillariophyta</taxon>
        <taxon>Coscinodiscophyceae</taxon>
        <taxon>Thalassiosirophycidae</taxon>
        <taxon>Stephanodiscales</taxon>
        <taxon>Stephanodiscaceae</taxon>
        <taxon>Cyclotella</taxon>
    </lineage>
</organism>
<sequence>MLVVNRRLLLTTLSTGLRTPHLLPRSGIRFNSMSSSSDLPRVDFSQTETVGSTRWMRLETLSYHVAPDPNDASGDTLRKWDRAVRTTKKSEDAVDAVVILAILRYDLSDPSKDEIVCVKQFRPPVNGYTIELPAGLIDPNEDPAAAAEREFKEETGYIGKVLSVSPPSYLSPGLTNESACMVKMEVDMTLEHNAKNHERTESHDGLEGCEKDRGLEKLLLPKVGFLNALHDLQKKDGVKIFAALYSLALCLKVCKDTIITSQHPSKMFPLVNLETSVGVPPMEVAQKITTALKGSGFLILTAPELTSQLQKRAIRAASKILDTKQSSTVISHPTDPKIYAMLHGLDFNVDGDVSQDYIQDLKDWYGALRSTKDVLLRCIAIGLGMNEPDFFVNLHNEHNDSLRLLKYHPGDENTGNRCKEHSDYGTLTLLLTDGVGGLEAFVDGKWRSVPYIKDAVVVNIGSILSHWTRHELSATLHRVAAPASVGSNTLKKAVSVPRISLAYFADPNRDVSTTLQGQEELVGASDMNISEYIQWRSGGSGSDRDGVAFTSGEKDRLG</sequence>
<name>A0ABD3PE20_9STRA</name>
<dbReference type="SUPFAM" id="SSF51197">
    <property type="entry name" value="Clavaminate synthase-like"/>
    <property type="match status" value="1"/>
</dbReference>
<dbReference type="Gene3D" id="3.90.79.10">
    <property type="entry name" value="Nucleoside Triphosphate Pyrophosphohydrolase"/>
    <property type="match status" value="1"/>
</dbReference>
<dbReference type="InterPro" id="IPR020084">
    <property type="entry name" value="NUDIX_hydrolase_CS"/>
</dbReference>
<comment type="caution">
    <text evidence="5">The sequence shown here is derived from an EMBL/GenBank/DDBJ whole genome shotgun (WGS) entry which is preliminary data.</text>
</comment>
<keyword evidence="6" id="KW-1185">Reference proteome</keyword>
<dbReference type="AlphaFoldDB" id="A0ABD3PE20"/>
<dbReference type="Pfam" id="PF00293">
    <property type="entry name" value="NUDIX"/>
    <property type="match status" value="1"/>
</dbReference>
<dbReference type="PROSITE" id="PS51471">
    <property type="entry name" value="FE2OG_OXY"/>
    <property type="match status" value="1"/>
</dbReference>
<dbReference type="InterPro" id="IPR005123">
    <property type="entry name" value="Oxoglu/Fe-dep_dioxygenase_dom"/>
</dbReference>